<accession>A0A1I4CTB9</accession>
<reference evidence="2 3" key="1">
    <citation type="submission" date="2016-10" db="EMBL/GenBank/DDBJ databases">
        <authorList>
            <person name="de Groot N.N."/>
        </authorList>
    </citation>
    <scope>NUCLEOTIDE SEQUENCE [LARGE SCALE GENOMIC DNA]</scope>
    <source>
        <strain evidence="2 3">DSM 19981</strain>
    </source>
</reference>
<name>A0A1I4CTB9_9PROT</name>
<dbReference type="RefSeq" id="WP_092961697.1">
    <property type="nucleotide sequence ID" value="NZ_FOSQ01000008.1"/>
</dbReference>
<dbReference type="AlphaFoldDB" id="A0A1I4CTB9"/>
<dbReference type="Pfam" id="PF10276">
    <property type="entry name" value="zf-CHCC"/>
    <property type="match status" value="1"/>
</dbReference>
<evidence type="ECO:0000259" key="1">
    <source>
        <dbReference type="Pfam" id="PF10276"/>
    </source>
</evidence>
<evidence type="ECO:0000313" key="3">
    <source>
        <dbReference type="Proteomes" id="UP000199473"/>
    </source>
</evidence>
<dbReference type="InterPro" id="IPR019401">
    <property type="entry name" value="Znf_CHCC"/>
</dbReference>
<dbReference type="Gene3D" id="2.60.260.40">
    <property type="entry name" value="q5lls5 like domains"/>
    <property type="match status" value="1"/>
</dbReference>
<evidence type="ECO:0000313" key="2">
    <source>
        <dbReference type="EMBL" id="SFK84145.1"/>
    </source>
</evidence>
<dbReference type="EMBL" id="FOSQ01000008">
    <property type="protein sequence ID" value="SFK84145.1"/>
    <property type="molecule type" value="Genomic_DNA"/>
</dbReference>
<dbReference type="STRING" id="1123062.SAMN02745775_108166"/>
<proteinExistence type="predicted"/>
<dbReference type="Proteomes" id="UP000199473">
    <property type="component" value="Unassembled WGS sequence"/>
</dbReference>
<gene>
    <name evidence="2" type="ORF">SAMN02745775_108166</name>
</gene>
<sequence length="74" mass="7846">MRDQRMTGYAPVALPGVTPEDTIIVQSRVVGCDGGGGALGHPLVYLRIEDKQVTCPYCSRTHVLAEGAGDDHGH</sequence>
<organism evidence="2 3">
    <name type="scientific">Falsiroseomonas stagni DSM 19981</name>
    <dbReference type="NCBI Taxonomy" id="1123062"/>
    <lineage>
        <taxon>Bacteria</taxon>
        <taxon>Pseudomonadati</taxon>
        <taxon>Pseudomonadota</taxon>
        <taxon>Alphaproteobacteria</taxon>
        <taxon>Acetobacterales</taxon>
        <taxon>Roseomonadaceae</taxon>
        <taxon>Falsiroseomonas</taxon>
    </lineage>
</organism>
<keyword evidence="3" id="KW-1185">Reference proteome</keyword>
<feature type="domain" description="Zinc finger CHCC-type" evidence="1">
    <location>
        <begin position="28"/>
        <end position="60"/>
    </location>
</feature>
<protein>
    <submittedName>
        <fullName evidence="2">Uncharacterized conserved protein, contains Zn-finger domain</fullName>
    </submittedName>
</protein>
<dbReference type="OrthoDB" id="7391570at2"/>